<keyword evidence="1" id="KW-0479">Metal-binding</keyword>
<evidence type="ECO:0000256" key="7">
    <source>
        <dbReference type="SAM" id="MobiDB-lite"/>
    </source>
</evidence>
<evidence type="ECO:0000256" key="5">
    <source>
        <dbReference type="PROSITE-ProRule" id="PRU00309"/>
    </source>
</evidence>
<dbReference type="AlphaFoldDB" id="A0A915BH03"/>
<evidence type="ECO:0000259" key="9">
    <source>
        <dbReference type="PROSITE" id="PS51029"/>
    </source>
</evidence>
<keyword evidence="2 5" id="KW-0863">Zinc-finger</keyword>
<dbReference type="InterPro" id="IPR006578">
    <property type="entry name" value="MADF-dom"/>
</dbReference>
<feature type="region of interest" description="Disordered" evidence="7">
    <location>
        <begin position="403"/>
        <end position="428"/>
    </location>
</feature>
<feature type="compositionally biased region" description="Basic and acidic residues" evidence="7">
    <location>
        <begin position="216"/>
        <end position="227"/>
    </location>
</feature>
<dbReference type="Proteomes" id="UP000887569">
    <property type="component" value="Unplaced"/>
</dbReference>
<dbReference type="InterPro" id="IPR006612">
    <property type="entry name" value="THAP_Znf"/>
</dbReference>
<organism evidence="10 11">
    <name type="scientific">Parascaris univalens</name>
    <name type="common">Nematode worm</name>
    <dbReference type="NCBI Taxonomy" id="6257"/>
    <lineage>
        <taxon>Eukaryota</taxon>
        <taxon>Metazoa</taxon>
        <taxon>Ecdysozoa</taxon>
        <taxon>Nematoda</taxon>
        <taxon>Chromadorea</taxon>
        <taxon>Rhabditida</taxon>
        <taxon>Spirurina</taxon>
        <taxon>Ascaridomorpha</taxon>
        <taxon>Ascaridoidea</taxon>
        <taxon>Ascarididae</taxon>
        <taxon>Parascaris</taxon>
    </lineage>
</organism>
<dbReference type="PROSITE" id="PS51029">
    <property type="entry name" value="MADF"/>
    <property type="match status" value="1"/>
</dbReference>
<keyword evidence="6" id="KW-0175">Coiled coil</keyword>
<feature type="domain" description="THAP-type" evidence="8">
    <location>
        <begin position="117"/>
        <end position="195"/>
    </location>
</feature>
<evidence type="ECO:0000256" key="6">
    <source>
        <dbReference type="SAM" id="Coils"/>
    </source>
</evidence>
<feature type="domain" description="MADF" evidence="9">
    <location>
        <begin position="33"/>
        <end position="122"/>
    </location>
</feature>
<evidence type="ECO:0000313" key="11">
    <source>
        <dbReference type="WBParaSite" id="PgR040_g001_t01"/>
    </source>
</evidence>
<evidence type="ECO:0000256" key="2">
    <source>
        <dbReference type="ARBA" id="ARBA00022771"/>
    </source>
</evidence>
<keyword evidence="3" id="KW-0862">Zinc</keyword>
<feature type="compositionally biased region" description="Low complexity" evidence="7">
    <location>
        <begin position="682"/>
        <end position="692"/>
    </location>
</feature>
<evidence type="ECO:0000256" key="1">
    <source>
        <dbReference type="ARBA" id="ARBA00022723"/>
    </source>
</evidence>
<protein>
    <submittedName>
        <fullName evidence="11">THAP-type domain-containing protein</fullName>
    </submittedName>
</protein>
<accession>A0A915BH03</accession>
<feature type="region of interest" description="Disordered" evidence="7">
    <location>
        <begin position="676"/>
        <end position="700"/>
    </location>
</feature>
<evidence type="ECO:0000256" key="3">
    <source>
        <dbReference type="ARBA" id="ARBA00022833"/>
    </source>
</evidence>
<evidence type="ECO:0000256" key="4">
    <source>
        <dbReference type="ARBA" id="ARBA00023125"/>
    </source>
</evidence>
<dbReference type="WBParaSite" id="PgR040_g001_t01">
    <property type="protein sequence ID" value="PgR040_g001_t01"/>
    <property type="gene ID" value="PgR040_g001"/>
</dbReference>
<dbReference type="GO" id="GO:0008270">
    <property type="term" value="F:zinc ion binding"/>
    <property type="evidence" value="ECO:0007669"/>
    <property type="project" value="UniProtKB-KW"/>
</dbReference>
<name>A0A915BH03_PARUN</name>
<dbReference type="GO" id="GO:0003677">
    <property type="term" value="F:DNA binding"/>
    <property type="evidence" value="ECO:0007669"/>
    <property type="project" value="UniProtKB-UniRule"/>
</dbReference>
<evidence type="ECO:0000313" key="10">
    <source>
        <dbReference type="Proteomes" id="UP000887569"/>
    </source>
</evidence>
<keyword evidence="4 5" id="KW-0238">DNA-binding</keyword>
<sequence length="812" mass="87876">NYPHIRSFLKQSTCSTTMDIIERNCGETEAVHKFIAAVRSHPSIWRRCGGEPIEDEAANDCGDFQEVINELGWEDKVSVENARNAWRSLWTQYNSAKANLEQCVSSTWQFFDDMKFVDRTSCAIRNCPSTAGSEIDGRPIAFFEAPSELDPTIRDEWIGAVPALSDPSSNKNVKVCELHFVKGAPCEDSPVPVLRLQNETTEQSRVSRKRKASRSRSPEEKSPKVESLDSVLQAVADSAIKREMELLGETDATEPLRLPSNSVAETTAESPAAGKAKIVRVSMKALTPLASGKFSSSYKIVRASGGVTAEASKLVLNGKGCKTKVFKVIKTSAGVPPVLKKVSDTISDVPKTKTIEEALSSLIANAPSLSEVDGTAIDQQKKLHSDAPSTSSGSSHIEALPSADMSKYDDDGTSTCPSTSTSSQIVDSADSQPLTLMSVLQQCLGPSSNFKDIDPLQNSQLRSDVPSFDSAKDGPGSTCIKCANDLPVLRRSLGRLESRVDSMIAMVRTLCARQATIEASRKQILSNAISTYKNPPIVVRPRSIPGSASGVTVKSCISKEQRSALTIGSSGTTSGSNTPTLSGKCGTMATLVRVKSSSGSTFKIVRAQPKLLVGPKTQNPVGTGKVNQVAVKSQLIGSESRKNLSSAVSNTKRNVTLDSDSSRPCLKAVVTKKEILSRDSSPDSTPPSLSTRFTPAPKQPDRSLTYLHKAVIRALLLFQGPFFTIGDFRLKGPAVVRTVGKDKLRECLAKLLDDGLLRRIDDHLDLTDPEAAFEKERLKSKLSKLTEYGITKEQYENNLEQIHENAELVVNR</sequence>
<feature type="compositionally biased region" description="Low complexity" evidence="7">
    <location>
        <begin position="413"/>
        <end position="423"/>
    </location>
</feature>
<dbReference type="SUPFAM" id="SSF57716">
    <property type="entry name" value="Glucocorticoid receptor-like (DNA-binding domain)"/>
    <property type="match status" value="1"/>
</dbReference>
<keyword evidence="10" id="KW-1185">Reference proteome</keyword>
<reference evidence="11" key="1">
    <citation type="submission" date="2022-11" db="UniProtKB">
        <authorList>
            <consortium name="WormBaseParasite"/>
        </authorList>
    </citation>
    <scope>IDENTIFICATION</scope>
</reference>
<evidence type="ECO:0000259" key="8">
    <source>
        <dbReference type="PROSITE" id="PS50950"/>
    </source>
</evidence>
<dbReference type="Pfam" id="PF05485">
    <property type="entry name" value="THAP"/>
    <property type="match status" value="1"/>
</dbReference>
<proteinExistence type="predicted"/>
<feature type="region of interest" description="Disordered" evidence="7">
    <location>
        <begin position="192"/>
        <end position="228"/>
    </location>
</feature>
<feature type="coiled-coil region" evidence="6">
    <location>
        <begin position="785"/>
        <end position="812"/>
    </location>
</feature>
<dbReference type="PROSITE" id="PS50950">
    <property type="entry name" value="ZF_THAP"/>
    <property type="match status" value="1"/>
</dbReference>